<evidence type="ECO:0000313" key="1">
    <source>
        <dbReference type="EMBL" id="JAH92851.1"/>
    </source>
</evidence>
<reference evidence="1" key="1">
    <citation type="submission" date="2014-11" db="EMBL/GenBank/DDBJ databases">
        <authorList>
            <person name="Amaro Gonzalez C."/>
        </authorList>
    </citation>
    <scope>NUCLEOTIDE SEQUENCE</scope>
</reference>
<proteinExistence type="predicted"/>
<reference evidence="1" key="2">
    <citation type="journal article" date="2015" name="Fish Shellfish Immunol.">
        <title>Early steps in the European eel (Anguilla anguilla)-Vibrio vulnificus interaction in the gills: Role of the RtxA13 toxin.</title>
        <authorList>
            <person name="Callol A."/>
            <person name="Pajuelo D."/>
            <person name="Ebbesson L."/>
            <person name="Teles M."/>
            <person name="MacKenzie S."/>
            <person name="Amaro C."/>
        </authorList>
    </citation>
    <scope>NUCLEOTIDE SEQUENCE</scope>
</reference>
<name>A0A0E9WRG0_ANGAN</name>
<protein>
    <submittedName>
        <fullName evidence="1">Uncharacterized protein</fullName>
    </submittedName>
</protein>
<organism evidence="1">
    <name type="scientific">Anguilla anguilla</name>
    <name type="common">European freshwater eel</name>
    <name type="synonym">Muraena anguilla</name>
    <dbReference type="NCBI Taxonomy" id="7936"/>
    <lineage>
        <taxon>Eukaryota</taxon>
        <taxon>Metazoa</taxon>
        <taxon>Chordata</taxon>
        <taxon>Craniata</taxon>
        <taxon>Vertebrata</taxon>
        <taxon>Euteleostomi</taxon>
        <taxon>Actinopterygii</taxon>
        <taxon>Neopterygii</taxon>
        <taxon>Teleostei</taxon>
        <taxon>Anguilliformes</taxon>
        <taxon>Anguillidae</taxon>
        <taxon>Anguilla</taxon>
    </lineage>
</organism>
<accession>A0A0E9WRG0</accession>
<sequence length="92" mass="10925">MGIYKKYFITSWVWEECNVDVMLSLTHDWVIGSMSQGWLLSRWLVTSQWGSVANYQQNKVLKTLLEPAVRTVSRHWFHLTLVLFLPCMRFLC</sequence>
<dbReference type="EMBL" id="GBXM01015726">
    <property type="protein sequence ID" value="JAH92851.1"/>
    <property type="molecule type" value="Transcribed_RNA"/>
</dbReference>
<dbReference type="AlphaFoldDB" id="A0A0E9WRG0"/>